<name>A0A8K0WTB2_9HYPO</name>
<keyword evidence="2" id="KW-1185">Reference proteome</keyword>
<evidence type="ECO:0000313" key="1">
    <source>
        <dbReference type="EMBL" id="KAH7323251.1"/>
    </source>
</evidence>
<dbReference type="AlphaFoldDB" id="A0A8K0WTB2"/>
<proteinExistence type="predicted"/>
<dbReference type="EMBL" id="JAGPNK010000004">
    <property type="protein sequence ID" value="KAH7323251.1"/>
    <property type="molecule type" value="Genomic_DNA"/>
</dbReference>
<comment type="caution">
    <text evidence="1">The sequence shown here is derived from an EMBL/GenBank/DDBJ whole genome shotgun (WGS) entry which is preliminary data.</text>
</comment>
<reference evidence="1" key="1">
    <citation type="journal article" date="2021" name="Nat. Commun.">
        <title>Genetic determinants of endophytism in the Arabidopsis root mycobiome.</title>
        <authorList>
            <person name="Mesny F."/>
            <person name="Miyauchi S."/>
            <person name="Thiergart T."/>
            <person name="Pickel B."/>
            <person name="Atanasova L."/>
            <person name="Karlsson M."/>
            <person name="Huettel B."/>
            <person name="Barry K.W."/>
            <person name="Haridas S."/>
            <person name="Chen C."/>
            <person name="Bauer D."/>
            <person name="Andreopoulos W."/>
            <person name="Pangilinan J."/>
            <person name="LaButti K."/>
            <person name="Riley R."/>
            <person name="Lipzen A."/>
            <person name="Clum A."/>
            <person name="Drula E."/>
            <person name="Henrissat B."/>
            <person name="Kohler A."/>
            <person name="Grigoriev I.V."/>
            <person name="Martin F.M."/>
            <person name="Hacquard S."/>
        </authorList>
    </citation>
    <scope>NUCLEOTIDE SEQUENCE</scope>
    <source>
        <strain evidence="1">MPI-CAGE-CH-0235</strain>
    </source>
</reference>
<organism evidence="1 2">
    <name type="scientific">Stachybotrys elegans</name>
    <dbReference type="NCBI Taxonomy" id="80388"/>
    <lineage>
        <taxon>Eukaryota</taxon>
        <taxon>Fungi</taxon>
        <taxon>Dikarya</taxon>
        <taxon>Ascomycota</taxon>
        <taxon>Pezizomycotina</taxon>
        <taxon>Sordariomycetes</taxon>
        <taxon>Hypocreomycetidae</taxon>
        <taxon>Hypocreales</taxon>
        <taxon>Stachybotryaceae</taxon>
        <taxon>Stachybotrys</taxon>
    </lineage>
</organism>
<protein>
    <submittedName>
        <fullName evidence="1">Uncharacterized protein</fullName>
    </submittedName>
</protein>
<sequence>MPRASMANLKPMTAMILMQRTSAAFVPTMKIHKAPEPGATTPAGVIRNCKVLKTASSSSPAPFISFMPNAWPYYDPAQALSYFHGLQGGSCAA</sequence>
<evidence type="ECO:0000313" key="2">
    <source>
        <dbReference type="Proteomes" id="UP000813444"/>
    </source>
</evidence>
<accession>A0A8K0WTB2</accession>
<gene>
    <name evidence="1" type="ORF">B0I35DRAFT_194510</name>
</gene>
<dbReference type="Proteomes" id="UP000813444">
    <property type="component" value="Unassembled WGS sequence"/>
</dbReference>